<accession>A0ABT9IW04</accession>
<evidence type="ECO:0000313" key="2">
    <source>
        <dbReference type="Proteomes" id="UP001231941"/>
    </source>
</evidence>
<dbReference type="InterPro" id="IPR038559">
    <property type="entry name" value="XkdN-like_sf"/>
</dbReference>
<reference evidence="1 2" key="1">
    <citation type="submission" date="2023-08" db="EMBL/GenBank/DDBJ databases">
        <authorList>
            <person name="Park J.-S."/>
        </authorList>
    </citation>
    <scope>NUCLEOTIDE SEQUENCE [LARGE SCALE GENOMIC DNA]</scope>
    <source>
        <strain evidence="1 2">2205SS18-9</strain>
    </source>
</reference>
<dbReference type="Pfam" id="PF08890">
    <property type="entry name" value="Phage_TAC_5"/>
    <property type="match status" value="1"/>
</dbReference>
<gene>
    <name evidence="1" type="ORF">Q5Y73_05490</name>
</gene>
<organism evidence="1 2">
    <name type="scientific">Chengkuizengella axinellae</name>
    <dbReference type="NCBI Taxonomy" id="3064388"/>
    <lineage>
        <taxon>Bacteria</taxon>
        <taxon>Bacillati</taxon>
        <taxon>Bacillota</taxon>
        <taxon>Bacilli</taxon>
        <taxon>Bacillales</taxon>
        <taxon>Paenibacillaceae</taxon>
        <taxon>Chengkuizengella</taxon>
    </lineage>
</organism>
<dbReference type="Proteomes" id="UP001231941">
    <property type="component" value="Unassembled WGS sequence"/>
</dbReference>
<sequence length="142" mass="16420">MAKEQIIDEQKEKNDVLKALLDVKQEVKRDVFMKRFGVNFTIKAIDGEVIDRIENQATYQVRQGNKRIDKVDQQKFAALLIEKGCLNPSWKEKDLLNKYNTSDPTEVIKKRLLAGEISNLASEIMDISGYEEDFQVIEEVKN</sequence>
<dbReference type="EMBL" id="JAVAMP010000001">
    <property type="protein sequence ID" value="MDP5273549.1"/>
    <property type="molecule type" value="Genomic_DNA"/>
</dbReference>
<evidence type="ECO:0008006" key="3">
    <source>
        <dbReference type="Google" id="ProtNLM"/>
    </source>
</evidence>
<proteinExistence type="predicted"/>
<comment type="caution">
    <text evidence="1">The sequence shown here is derived from an EMBL/GenBank/DDBJ whole genome shotgun (WGS) entry which is preliminary data.</text>
</comment>
<evidence type="ECO:0000313" key="1">
    <source>
        <dbReference type="EMBL" id="MDP5273549.1"/>
    </source>
</evidence>
<keyword evidence="2" id="KW-1185">Reference proteome</keyword>
<dbReference type="Gene3D" id="3.30.2220.30">
    <property type="match status" value="1"/>
</dbReference>
<dbReference type="RefSeq" id="WP_305990810.1">
    <property type="nucleotide sequence ID" value="NZ_JAVAMP010000001.1"/>
</dbReference>
<name>A0ABT9IW04_9BACL</name>
<dbReference type="InterPro" id="IPR014986">
    <property type="entry name" value="XkdN-like"/>
</dbReference>
<protein>
    <recommendedName>
        <fullName evidence="3">XkdN-like protein</fullName>
    </recommendedName>
</protein>